<name>A0A3E5DQ49_9BACT</name>
<gene>
    <name evidence="2" type="ORF">DWY11_14075</name>
</gene>
<dbReference type="PANTHER" id="PTHR30619:SF1">
    <property type="entry name" value="RECOMBINATION PROTEIN 2"/>
    <property type="match status" value="1"/>
</dbReference>
<feature type="domain" description="Metallo-beta-lactamase" evidence="1">
    <location>
        <begin position="8"/>
        <end position="79"/>
    </location>
</feature>
<dbReference type="EMBL" id="QRVA01000052">
    <property type="protein sequence ID" value="RGS11309.1"/>
    <property type="molecule type" value="Genomic_DNA"/>
</dbReference>
<organism evidence="2 3">
    <name type="scientific">Segatella copri</name>
    <dbReference type="NCBI Taxonomy" id="165179"/>
    <lineage>
        <taxon>Bacteria</taxon>
        <taxon>Pseudomonadati</taxon>
        <taxon>Bacteroidota</taxon>
        <taxon>Bacteroidia</taxon>
        <taxon>Bacteroidales</taxon>
        <taxon>Prevotellaceae</taxon>
        <taxon>Segatella</taxon>
    </lineage>
</organism>
<evidence type="ECO:0000313" key="2">
    <source>
        <dbReference type="EMBL" id="RGS11309.1"/>
    </source>
</evidence>
<evidence type="ECO:0000259" key="1">
    <source>
        <dbReference type="Pfam" id="PF00753"/>
    </source>
</evidence>
<proteinExistence type="predicted"/>
<dbReference type="GO" id="GO:0016787">
    <property type="term" value="F:hydrolase activity"/>
    <property type="evidence" value="ECO:0007669"/>
    <property type="project" value="UniProtKB-KW"/>
</dbReference>
<sequence length="382" mass="42951">MKIDLLPALNGDSVLVEYVPSHYFLIDGGYVDTYKDYLLPKLKEISENGGAIDVIVVTHIDADHISGIIKLLEEEALPISIGEIWYNGYRHIQSVVKVSANGEHFVHDNICKAVQLAESKKISARQGCTLSTLIARKGIPWNVPLSGATIKGLYSFSFGKATIHILSPNSDDISNVESFWKKKLIIDGLLSKAHSEEFWDDAFEYSLSKDKPGFHYHERNVSKSYDLIKMMEEIYEPDDSATNGSSIAFVLEVDEKRVLFLGDAHAETIVDSLMELYGKGNAPFWFDAVKLSHHGSYNNNSPELLKLIRCNNWLISTNGDKYNHPDLPTLAHIIANGNNHEPRLYFNYNIELSRELTAQSYHDDFEFETITPVGEQGITITI</sequence>
<dbReference type="PANTHER" id="PTHR30619">
    <property type="entry name" value="DNA INTERNALIZATION/COMPETENCE PROTEIN COMEC/REC2"/>
    <property type="match status" value="1"/>
</dbReference>
<evidence type="ECO:0000313" key="3">
    <source>
        <dbReference type="Proteomes" id="UP000283872"/>
    </source>
</evidence>
<reference evidence="2 3" key="1">
    <citation type="submission" date="2018-08" db="EMBL/GenBank/DDBJ databases">
        <title>A genome reference for cultivated species of the human gut microbiota.</title>
        <authorList>
            <person name="Zou Y."/>
            <person name="Xue W."/>
            <person name="Luo G."/>
        </authorList>
    </citation>
    <scope>NUCLEOTIDE SEQUENCE [LARGE SCALE GENOMIC DNA]</scope>
    <source>
        <strain evidence="2 3">AF24-12</strain>
    </source>
</reference>
<protein>
    <submittedName>
        <fullName evidence="2">MBL fold metallo-hydrolase</fullName>
    </submittedName>
</protein>
<dbReference type="RefSeq" id="WP_117587921.1">
    <property type="nucleotide sequence ID" value="NZ_QRVA01000052.1"/>
</dbReference>
<dbReference type="InterPro" id="IPR001279">
    <property type="entry name" value="Metallo-B-lactamas"/>
</dbReference>
<dbReference type="AlphaFoldDB" id="A0A3E5DQ49"/>
<dbReference type="InterPro" id="IPR036866">
    <property type="entry name" value="RibonucZ/Hydroxyglut_hydro"/>
</dbReference>
<dbReference type="Gene3D" id="3.60.15.10">
    <property type="entry name" value="Ribonuclease Z/Hydroxyacylglutathione hydrolase-like"/>
    <property type="match status" value="1"/>
</dbReference>
<comment type="caution">
    <text evidence="2">The sequence shown here is derived from an EMBL/GenBank/DDBJ whole genome shotgun (WGS) entry which is preliminary data.</text>
</comment>
<dbReference type="InterPro" id="IPR052159">
    <property type="entry name" value="Competence_DNA_uptake"/>
</dbReference>
<accession>A0A3E5DQ49</accession>
<dbReference type="Pfam" id="PF00753">
    <property type="entry name" value="Lactamase_B"/>
    <property type="match status" value="1"/>
</dbReference>
<dbReference type="Proteomes" id="UP000283872">
    <property type="component" value="Unassembled WGS sequence"/>
</dbReference>
<keyword evidence="2" id="KW-0378">Hydrolase</keyword>
<dbReference type="SUPFAM" id="SSF56281">
    <property type="entry name" value="Metallo-hydrolase/oxidoreductase"/>
    <property type="match status" value="1"/>
</dbReference>